<dbReference type="AlphaFoldDB" id="A0A3D8T5C1"/>
<evidence type="ECO:0000313" key="3">
    <source>
        <dbReference type="Proteomes" id="UP000256690"/>
    </source>
</evidence>
<feature type="transmembrane region" description="Helical" evidence="1">
    <location>
        <begin position="162"/>
        <end position="189"/>
    </location>
</feature>
<accession>A0A3D8T5C1</accession>
<reference evidence="2 3" key="1">
    <citation type="journal article" date="2018" name="IMA Fungus">
        <title>IMA Genome-F 9: Draft genome sequence of Annulohypoxylon stygium, Aspergillus mulundensis, Berkeleyomyces basicola (syn. Thielaviopsis basicola), Ceratocystis smalleyi, two Cercospora beticola strains, Coleophoma cylindrospora, Fusarium fracticaudum, Phialophora cf. hyalina, and Morchella septimelata.</title>
        <authorList>
            <person name="Wingfield B.D."/>
            <person name="Bills G.F."/>
            <person name="Dong Y."/>
            <person name="Huang W."/>
            <person name="Nel W.J."/>
            <person name="Swalarsk-Parry B.S."/>
            <person name="Vaghefi N."/>
            <person name="Wilken P.M."/>
            <person name="An Z."/>
            <person name="de Beer Z.W."/>
            <person name="De Vos L."/>
            <person name="Chen L."/>
            <person name="Duong T.A."/>
            <person name="Gao Y."/>
            <person name="Hammerbacher A."/>
            <person name="Kikkert J.R."/>
            <person name="Li Y."/>
            <person name="Li H."/>
            <person name="Li K."/>
            <person name="Li Q."/>
            <person name="Liu X."/>
            <person name="Ma X."/>
            <person name="Naidoo K."/>
            <person name="Pethybridge S.J."/>
            <person name="Sun J."/>
            <person name="Steenkamp E.T."/>
            <person name="van der Nest M.A."/>
            <person name="van Wyk S."/>
            <person name="Wingfield M.J."/>
            <person name="Xiong C."/>
            <person name="Yue Q."/>
            <person name="Zhang X."/>
        </authorList>
    </citation>
    <scope>NUCLEOTIDE SEQUENCE [LARGE SCALE GENOMIC DNA]</scope>
    <source>
        <strain evidence="2 3">DSM 5745</strain>
    </source>
</reference>
<protein>
    <submittedName>
        <fullName evidence="2">Uncharacterized protein</fullName>
    </submittedName>
</protein>
<dbReference type="OrthoDB" id="3596006at2759"/>
<dbReference type="EMBL" id="PVWQ01000001">
    <property type="protein sequence ID" value="RDW93631.1"/>
    <property type="molecule type" value="Genomic_DNA"/>
</dbReference>
<dbReference type="RefSeq" id="XP_026608814.1">
    <property type="nucleotide sequence ID" value="XM_026742969.1"/>
</dbReference>
<feature type="transmembrane region" description="Helical" evidence="1">
    <location>
        <begin position="12"/>
        <end position="38"/>
    </location>
</feature>
<keyword evidence="1" id="KW-0812">Transmembrane</keyword>
<sequence length="216" mass="22940">MDTNHPAPGPKIHLLTSICLASGLIFNTISLALGATALSDYLNQRTYLLRLVPKASIHDIAYVGALSYDIACCTFSVFALPTALLLLCIHRRQHTLRARRLLIACVVLALPSILSLANALALTVITATGSVSFGDSVGPRVTAYLDAEADGHGTPVLYRRDAVAIGTVVFSWLGWGCLFVGCVVLVNIWKSATGAQRALGFEGDKLSWPEDGSSTS</sequence>
<dbReference type="GeneID" id="38111323"/>
<organism evidence="2 3">
    <name type="scientific">Aspergillus mulundensis</name>
    <dbReference type="NCBI Taxonomy" id="1810919"/>
    <lineage>
        <taxon>Eukaryota</taxon>
        <taxon>Fungi</taxon>
        <taxon>Dikarya</taxon>
        <taxon>Ascomycota</taxon>
        <taxon>Pezizomycotina</taxon>
        <taxon>Eurotiomycetes</taxon>
        <taxon>Eurotiomycetidae</taxon>
        <taxon>Eurotiales</taxon>
        <taxon>Aspergillaceae</taxon>
        <taxon>Aspergillus</taxon>
        <taxon>Aspergillus subgen. Nidulantes</taxon>
    </lineage>
</organism>
<dbReference type="Proteomes" id="UP000256690">
    <property type="component" value="Unassembled WGS sequence"/>
</dbReference>
<keyword evidence="1" id="KW-1133">Transmembrane helix</keyword>
<feature type="transmembrane region" description="Helical" evidence="1">
    <location>
        <begin position="60"/>
        <end position="89"/>
    </location>
</feature>
<keyword evidence="1" id="KW-0472">Membrane</keyword>
<proteinExistence type="predicted"/>
<keyword evidence="3" id="KW-1185">Reference proteome</keyword>
<feature type="transmembrane region" description="Helical" evidence="1">
    <location>
        <begin position="101"/>
        <end position="125"/>
    </location>
</feature>
<comment type="caution">
    <text evidence="2">The sequence shown here is derived from an EMBL/GenBank/DDBJ whole genome shotgun (WGS) entry which is preliminary data.</text>
</comment>
<evidence type="ECO:0000256" key="1">
    <source>
        <dbReference type="SAM" id="Phobius"/>
    </source>
</evidence>
<gene>
    <name evidence="2" type="ORF">DSM5745_00953</name>
</gene>
<evidence type="ECO:0000313" key="2">
    <source>
        <dbReference type="EMBL" id="RDW93631.1"/>
    </source>
</evidence>
<name>A0A3D8T5C1_9EURO</name>